<reference evidence="2 3" key="1">
    <citation type="journal article" date="2024" name="G3 (Bethesda)">
        <title>Genome assembly of Hibiscus sabdariffa L. provides insights into metabolisms of medicinal natural products.</title>
        <authorList>
            <person name="Kim T."/>
        </authorList>
    </citation>
    <scope>NUCLEOTIDE SEQUENCE [LARGE SCALE GENOMIC DNA]</scope>
    <source>
        <strain evidence="2">TK-2024</strain>
        <tissue evidence="2">Old leaves</tissue>
    </source>
</reference>
<evidence type="ECO:0000313" key="3">
    <source>
        <dbReference type="Proteomes" id="UP001472677"/>
    </source>
</evidence>
<gene>
    <name evidence="2" type="ORF">V6N12_042005</name>
</gene>
<dbReference type="PANTHER" id="PTHR37613">
    <property type="entry name" value="DUF4378 DOMAIN PROTEIN"/>
    <property type="match status" value="1"/>
</dbReference>
<evidence type="ECO:0000256" key="1">
    <source>
        <dbReference type="SAM" id="MobiDB-lite"/>
    </source>
</evidence>
<feature type="compositionally biased region" description="Basic and acidic residues" evidence="1">
    <location>
        <begin position="224"/>
        <end position="235"/>
    </location>
</feature>
<feature type="region of interest" description="Disordered" evidence="1">
    <location>
        <begin position="213"/>
        <end position="242"/>
    </location>
</feature>
<protein>
    <submittedName>
        <fullName evidence="2">Uncharacterized protein</fullName>
    </submittedName>
</protein>
<dbReference type="PANTHER" id="PTHR37613:SF3">
    <property type="entry name" value="DUF4378 DOMAIN-CONTAINING PROTEIN"/>
    <property type="match status" value="1"/>
</dbReference>
<sequence>MAPSPSKSATPKQLKEHLQVQQDPFVLNIYLAERGHLVKCLSSNGRNGWCSNLCRPRGYSKKMALIPTRVLKSMLGKFVPVSDGSELSCCGDNKGDGYDFQIAEITPFGSMEPEKILTNGTCQKKCVQDKQIDLLSMLDKLSSEKVHHIITREGRPSNRHSIDLTENVKGNFVLATFPWKFLGKSLLERYTLIGFKEAKGTIINEPRTLRYCRRSQRLGNQKKPPLDHSAEKSTRNNDGTDVGNQYNYVQRFICLKNLGNQSSNMSSMGCSYAFEEWQYSKLQRKIGSELGDTIMDEIIEEVLDFLRQ</sequence>
<evidence type="ECO:0000313" key="2">
    <source>
        <dbReference type="EMBL" id="KAK8558705.1"/>
    </source>
</evidence>
<organism evidence="2 3">
    <name type="scientific">Hibiscus sabdariffa</name>
    <name type="common">roselle</name>
    <dbReference type="NCBI Taxonomy" id="183260"/>
    <lineage>
        <taxon>Eukaryota</taxon>
        <taxon>Viridiplantae</taxon>
        <taxon>Streptophyta</taxon>
        <taxon>Embryophyta</taxon>
        <taxon>Tracheophyta</taxon>
        <taxon>Spermatophyta</taxon>
        <taxon>Magnoliopsida</taxon>
        <taxon>eudicotyledons</taxon>
        <taxon>Gunneridae</taxon>
        <taxon>Pentapetalae</taxon>
        <taxon>rosids</taxon>
        <taxon>malvids</taxon>
        <taxon>Malvales</taxon>
        <taxon>Malvaceae</taxon>
        <taxon>Malvoideae</taxon>
        <taxon>Hibiscus</taxon>
    </lineage>
</organism>
<dbReference type="EMBL" id="JBBPBM010000015">
    <property type="protein sequence ID" value="KAK8558705.1"/>
    <property type="molecule type" value="Genomic_DNA"/>
</dbReference>
<dbReference type="Proteomes" id="UP001472677">
    <property type="component" value="Unassembled WGS sequence"/>
</dbReference>
<accession>A0ABR2EDW3</accession>
<keyword evidence="3" id="KW-1185">Reference proteome</keyword>
<comment type="caution">
    <text evidence="2">The sequence shown here is derived from an EMBL/GenBank/DDBJ whole genome shotgun (WGS) entry which is preliminary data.</text>
</comment>
<proteinExistence type="predicted"/>
<name>A0ABR2EDW3_9ROSI</name>